<dbReference type="EMBL" id="JACHJL010000003">
    <property type="protein sequence ID" value="MBB5934687.1"/>
    <property type="molecule type" value="Genomic_DNA"/>
</dbReference>
<comment type="caution">
    <text evidence="1">The sequence shown here is derived from an EMBL/GenBank/DDBJ whole genome shotgun (WGS) entry which is preliminary data.</text>
</comment>
<name>A0A7W9Q8X5_9ACTN</name>
<dbReference type="Proteomes" id="UP000588098">
    <property type="component" value="Unassembled WGS sequence"/>
</dbReference>
<reference evidence="1 2" key="1">
    <citation type="submission" date="2020-08" db="EMBL/GenBank/DDBJ databases">
        <title>Genomic Encyclopedia of Type Strains, Phase III (KMG-III): the genomes of soil and plant-associated and newly described type strains.</title>
        <authorList>
            <person name="Whitman W."/>
        </authorList>
    </citation>
    <scope>NUCLEOTIDE SEQUENCE [LARGE SCALE GENOMIC DNA]</scope>
    <source>
        <strain evidence="1 2">CECT 8305</strain>
    </source>
</reference>
<organism evidence="1 2">
    <name type="scientific">Streptomyces zagrosensis</name>
    <dbReference type="NCBI Taxonomy" id="1042984"/>
    <lineage>
        <taxon>Bacteria</taxon>
        <taxon>Bacillati</taxon>
        <taxon>Actinomycetota</taxon>
        <taxon>Actinomycetes</taxon>
        <taxon>Kitasatosporales</taxon>
        <taxon>Streptomycetaceae</taxon>
        <taxon>Streptomyces</taxon>
    </lineage>
</organism>
<evidence type="ECO:0000313" key="1">
    <source>
        <dbReference type="EMBL" id="MBB5934687.1"/>
    </source>
</evidence>
<proteinExistence type="predicted"/>
<sequence length="406" mass="42491">MRNVNPKDLEELAKLIDGKGGTSDKLTEAFTRASALNVSTQLAPLKPMRQWVTDTAPDLRKRAAIARAEDGDPLGGFLWAGFSLKEAQQLALNPDLALLAGAAAASGERDFEWIKRQPNESIEEWRTRVKGDAVGKISGNKNLGEVVSDYIQLTAFASEVPGAFKSAVVGTVHLTKYFKGGVALKAPGTTLAQLLKGEGSTMIPQRIRRMAVSIGARTPAPVLDALTGKDSLAALDNGKVWAWEANLLKVGKSVADTKKIAGASKLVQLTSGTGAALKTAGFWRTTGVVGGVAATGAGAYELYQKGNPVKAFQKDKAGYVADVSGVAFNASLTSAMVAPNPVTIGATVVTGAVYGTALVIDNWDTVKKFPGKVEDAGKWTKDKVSDGMDKAVGGAKKFGSAVNPFD</sequence>
<accession>A0A7W9Q8X5</accession>
<dbReference type="RefSeq" id="WP_184570376.1">
    <property type="nucleotide sequence ID" value="NZ_JACHJL010000003.1"/>
</dbReference>
<protein>
    <recommendedName>
        <fullName evidence="3">Mucin-2</fullName>
    </recommendedName>
</protein>
<evidence type="ECO:0000313" key="2">
    <source>
        <dbReference type="Proteomes" id="UP000588098"/>
    </source>
</evidence>
<keyword evidence="2" id="KW-1185">Reference proteome</keyword>
<gene>
    <name evidence="1" type="ORF">FHS42_001734</name>
</gene>
<evidence type="ECO:0008006" key="3">
    <source>
        <dbReference type="Google" id="ProtNLM"/>
    </source>
</evidence>
<dbReference type="AlphaFoldDB" id="A0A7W9Q8X5"/>